<dbReference type="SUPFAM" id="SSF54523">
    <property type="entry name" value="Pili subunits"/>
    <property type="match status" value="1"/>
</dbReference>
<organism evidence="4 5">
    <name type="scientific">Candidatus Giovannonibacteria bacterium GW2011_GWC2_44_8</name>
    <dbReference type="NCBI Taxonomy" id="1618657"/>
    <lineage>
        <taxon>Bacteria</taxon>
        <taxon>Candidatus Giovannoniibacteriota</taxon>
    </lineage>
</organism>
<dbReference type="PRINTS" id="PR00813">
    <property type="entry name" value="BCTERIALGSPG"/>
</dbReference>
<dbReference type="Pfam" id="PF07963">
    <property type="entry name" value="N_methyl"/>
    <property type="match status" value="1"/>
</dbReference>
<accession>A0A0G1K4Y3</accession>
<reference evidence="4 5" key="1">
    <citation type="journal article" date="2015" name="Nature">
        <title>rRNA introns, odd ribosomes, and small enigmatic genomes across a large radiation of phyla.</title>
        <authorList>
            <person name="Brown C.T."/>
            <person name="Hug L.A."/>
            <person name="Thomas B.C."/>
            <person name="Sharon I."/>
            <person name="Castelle C.J."/>
            <person name="Singh A."/>
            <person name="Wilkins M.J."/>
            <person name="Williams K.H."/>
            <person name="Banfield J.F."/>
        </authorList>
    </citation>
    <scope>NUCLEOTIDE SEQUENCE [LARGE SCALE GENOMIC DNA]</scope>
</reference>
<evidence type="ECO:0000256" key="2">
    <source>
        <dbReference type="SAM" id="Phobius"/>
    </source>
</evidence>
<dbReference type="InterPro" id="IPR012902">
    <property type="entry name" value="N_methyl_site"/>
</dbReference>
<evidence type="ECO:0000259" key="3">
    <source>
        <dbReference type="Pfam" id="PF08334"/>
    </source>
</evidence>
<comment type="caution">
    <text evidence="4">The sequence shown here is derived from an EMBL/GenBank/DDBJ whole genome shotgun (WGS) entry which is preliminary data.</text>
</comment>
<dbReference type="GO" id="GO:0015627">
    <property type="term" value="C:type II protein secretion system complex"/>
    <property type="evidence" value="ECO:0007669"/>
    <property type="project" value="InterPro"/>
</dbReference>
<dbReference type="InterPro" id="IPR013545">
    <property type="entry name" value="T2SS_protein-GspG_C"/>
</dbReference>
<dbReference type="GO" id="GO:0015628">
    <property type="term" value="P:protein secretion by the type II secretion system"/>
    <property type="evidence" value="ECO:0007669"/>
    <property type="project" value="InterPro"/>
</dbReference>
<keyword evidence="2" id="KW-0472">Membrane</keyword>
<dbReference type="Gene3D" id="3.30.700.10">
    <property type="entry name" value="Glycoprotein, Type 4 Pilin"/>
    <property type="match status" value="1"/>
</dbReference>
<gene>
    <name evidence="4" type="ORF">UW74_C0021G0007</name>
</gene>
<protein>
    <submittedName>
        <fullName evidence="4">General secretion pathway protein G</fullName>
    </submittedName>
</protein>
<dbReference type="InterPro" id="IPR000983">
    <property type="entry name" value="Bac_GSPG_pilin"/>
</dbReference>
<name>A0A0G1K4Y3_9BACT</name>
<proteinExistence type="predicted"/>
<dbReference type="PANTHER" id="PTHR30093">
    <property type="entry name" value="GENERAL SECRETION PATHWAY PROTEIN G"/>
    <property type="match status" value="1"/>
</dbReference>
<dbReference type="PROSITE" id="PS00409">
    <property type="entry name" value="PROKAR_NTER_METHYL"/>
    <property type="match status" value="1"/>
</dbReference>
<dbReference type="Proteomes" id="UP000034889">
    <property type="component" value="Unassembled WGS sequence"/>
</dbReference>
<dbReference type="InterPro" id="IPR045584">
    <property type="entry name" value="Pilin-like"/>
</dbReference>
<feature type="domain" description="Type II secretion system protein GspG C-terminal" evidence="3">
    <location>
        <begin position="41"/>
        <end position="129"/>
    </location>
</feature>
<dbReference type="EMBL" id="LCJM01000021">
    <property type="protein sequence ID" value="KKT78655.1"/>
    <property type="molecule type" value="Genomic_DNA"/>
</dbReference>
<feature type="transmembrane region" description="Helical" evidence="2">
    <location>
        <begin position="20"/>
        <end position="41"/>
    </location>
</feature>
<keyword evidence="1" id="KW-0488">Methylation</keyword>
<keyword evidence="2" id="KW-0812">Transmembrane</keyword>
<dbReference type="AlphaFoldDB" id="A0A0G1K4Y3"/>
<evidence type="ECO:0000313" key="4">
    <source>
        <dbReference type="EMBL" id="KKT78655.1"/>
    </source>
</evidence>
<sequence length="171" mass="18575">MEVHQIKKSSSHAGFTLIELLVVIAIIGILASIILASLNNARQNARLVKARAEVSQIRKAIALLETDTSQWPGHKTIDDVQSGASGNEIWDLTAPEAGLLATDGSFPNWNGPYIQAIPLDTWGNPYFFDTDYDIDSTAAERWAAVVGSFGPNGDGQNVYDDDNIYDVLKAE</sequence>
<evidence type="ECO:0000256" key="1">
    <source>
        <dbReference type="ARBA" id="ARBA00022481"/>
    </source>
</evidence>
<dbReference type="NCBIfam" id="TIGR02532">
    <property type="entry name" value="IV_pilin_GFxxxE"/>
    <property type="match status" value="1"/>
</dbReference>
<evidence type="ECO:0000313" key="5">
    <source>
        <dbReference type="Proteomes" id="UP000034889"/>
    </source>
</evidence>
<dbReference type="Pfam" id="PF08334">
    <property type="entry name" value="T2SSG"/>
    <property type="match status" value="1"/>
</dbReference>
<keyword evidence="2" id="KW-1133">Transmembrane helix</keyword>